<evidence type="ECO:0000313" key="3">
    <source>
        <dbReference type="EMBL" id="MFD1050797.1"/>
    </source>
</evidence>
<dbReference type="SUPFAM" id="SSF49879">
    <property type="entry name" value="SMAD/FHA domain"/>
    <property type="match status" value="1"/>
</dbReference>
<dbReference type="InterPro" id="IPR008984">
    <property type="entry name" value="SMAD_FHA_dom_sf"/>
</dbReference>
<dbReference type="InterPro" id="IPR000253">
    <property type="entry name" value="FHA_dom"/>
</dbReference>
<evidence type="ECO:0000256" key="1">
    <source>
        <dbReference type="ARBA" id="ARBA00022553"/>
    </source>
</evidence>
<name>A0ABW3ML75_9PSEU</name>
<dbReference type="Proteomes" id="UP001597045">
    <property type="component" value="Unassembled WGS sequence"/>
</dbReference>
<feature type="domain" description="FHA" evidence="2">
    <location>
        <begin position="41"/>
        <end position="92"/>
    </location>
</feature>
<feature type="non-terminal residue" evidence="3">
    <location>
        <position position="125"/>
    </location>
</feature>
<dbReference type="PROSITE" id="PS50006">
    <property type="entry name" value="FHA_DOMAIN"/>
    <property type="match status" value="1"/>
</dbReference>
<gene>
    <name evidence="3" type="ORF">ACFQ1S_37330</name>
</gene>
<keyword evidence="1" id="KW-0597">Phosphoprotein</keyword>
<dbReference type="Pfam" id="PF00498">
    <property type="entry name" value="FHA"/>
    <property type="match status" value="1"/>
</dbReference>
<keyword evidence="4" id="KW-1185">Reference proteome</keyword>
<dbReference type="EMBL" id="JBHTIS010003096">
    <property type="protein sequence ID" value="MFD1050797.1"/>
    <property type="molecule type" value="Genomic_DNA"/>
</dbReference>
<protein>
    <submittedName>
        <fullName evidence="3">FHA domain-containing protein</fullName>
    </submittedName>
</protein>
<reference evidence="4" key="1">
    <citation type="journal article" date="2019" name="Int. J. Syst. Evol. Microbiol.">
        <title>The Global Catalogue of Microorganisms (GCM) 10K type strain sequencing project: providing services to taxonomists for standard genome sequencing and annotation.</title>
        <authorList>
            <consortium name="The Broad Institute Genomics Platform"/>
            <consortium name="The Broad Institute Genome Sequencing Center for Infectious Disease"/>
            <person name="Wu L."/>
            <person name="Ma J."/>
        </authorList>
    </citation>
    <scope>NUCLEOTIDE SEQUENCE [LARGE SCALE GENOMIC DNA]</scope>
    <source>
        <strain evidence="4">JCM 31486</strain>
    </source>
</reference>
<evidence type="ECO:0000259" key="2">
    <source>
        <dbReference type="PROSITE" id="PS50006"/>
    </source>
</evidence>
<proteinExistence type="predicted"/>
<evidence type="ECO:0000313" key="4">
    <source>
        <dbReference type="Proteomes" id="UP001597045"/>
    </source>
</evidence>
<organism evidence="3 4">
    <name type="scientific">Kibdelosporangium lantanae</name>
    <dbReference type="NCBI Taxonomy" id="1497396"/>
    <lineage>
        <taxon>Bacteria</taxon>
        <taxon>Bacillati</taxon>
        <taxon>Actinomycetota</taxon>
        <taxon>Actinomycetes</taxon>
        <taxon>Pseudonocardiales</taxon>
        <taxon>Pseudonocardiaceae</taxon>
        <taxon>Kibdelosporangium</taxon>
    </lineage>
</organism>
<comment type="caution">
    <text evidence="3">The sequence shown here is derived from an EMBL/GenBank/DDBJ whole genome shotgun (WGS) entry which is preliminary data.</text>
</comment>
<accession>A0ABW3ML75</accession>
<dbReference type="Gene3D" id="2.60.200.20">
    <property type="match status" value="1"/>
</dbReference>
<sequence>MSPQVLTRKGSLARGVVSLPGSLSASTTLGGVTALPTDGPLRFGRNRLSVDVCVGEDDLRVSRQHGVLAFEMGQWWVRNTGKTPIRLPNALMLHQDGEPVPLQVGYTPLFLRGSATREHLLELYV</sequence>